<name>A0ABM3M5N5_BICAN</name>
<dbReference type="PRINTS" id="PR00463">
    <property type="entry name" value="EP450I"/>
</dbReference>
<dbReference type="PROSITE" id="PS00086">
    <property type="entry name" value="CYTOCHROME_P450"/>
    <property type="match status" value="2"/>
</dbReference>
<keyword evidence="8" id="KW-0732">Signal</keyword>
<dbReference type="InterPro" id="IPR017972">
    <property type="entry name" value="Cyt_P450_CS"/>
</dbReference>
<dbReference type="Pfam" id="PF00067">
    <property type="entry name" value="p450"/>
    <property type="match status" value="2"/>
</dbReference>
<dbReference type="PANTHER" id="PTHR24300:SF376">
    <property type="entry name" value="CYTOCHROME P450 15A1"/>
    <property type="match status" value="1"/>
</dbReference>
<organism evidence="9 10">
    <name type="scientific">Bicyclus anynana</name>
    <name type="common">Squinting bush brown butterfly</name>
    <dbReference type="NCBI Taxonomy" id="110368"/>
    <lineage>
        <taxon>Eukaryota</taxon>
        <taxon>Metazoa</taxon>
        <taxon>Ecdysozoa</taxon>
        <taxon>Arthropoda</taxon>
        <taxon>Hexapoda</taxon>
        <taxon>Insecta</taxon>
        <taxon>Pterygota</taxon>
        <taxon>Neoptera</taxon>
        <taxon>Endopterygota</taxon>
        <taxon>Lepidoptera</taxon>
        <taxon>Glossata</taxon>
        <taxon>Ditrysia</taxon>
        <taxon>Papilionoidea</taxon>
        <taxon>Nymphalidae</taxon>
        <taxon>Satyrinae</taxon>
        <taxon>Satyrini</taxon>
        <taxon>Mycalesina</taxon>
        <taxon>Bicyclus</taxon>
    </lineage>
</organism>
<keyword evidence="7" id="KW-0503">Monooxygenase</keyword>
<keyword evidence="3" id="KW-0349">Heme</keyword>
<dbReference type="GeneID" id="112048657"/>
<keyword evidence="6" id="KW-0408">Iron</keyword>
<dbReference type="SUPFAM" id="SSF48264">
    <property type="entry name" value="Cytochrome P450"/>
    <property type="match status" value="2"/>
</dbReference>
<dbReference type="InterPro" id="IPR050182">
    <property type="entry name" value="Cytochrome_P450_fam2"/>
</dbReference>
<comment type="similarity">
    <text evidence="2">Belongs to the cytochrome P450 family.</text>
</comment>
<evidence type="ECO:0000256" key="7">
    <source>
        <dbReference type="ARBA" id="ARBA00023033"/>
    </source>
</evidence>
<feature type="signal peptide" evidence="8">
    <location>
        <begin position="1"/>
        <end position="18"/>
    </location>
</feature>
<proteinExistence type="inferred from homology"/>
<dbReference type="InterPro" id="IPR001128">
    <property type="entry name" value="Cyt_P450"/>
</dbReference>
<evidence type="ECO:0000256" key="1">
    <source>
        <dbReference type="ARBA" id="ARBA00001971"/>
    </source>
</evidence>
<accession>A0ABM3M5N5</accession>
<dbReference type="InterPro" id="IPR002401">
    <property type="entry name" value="Cyt_P450_E_grp-I"/>
</dbReference>
<evidence type="ECO:0000256" key="8">
    <source>
        <dbReference type="SAM" id="SignalP"/>
    </source>
</evidence>
<dbReference type="Proteomes" id="UP001652582">
    <property type="component" value="Chromosome Z"/>
</dbReference>
<keyword evidence="9" id="KW-1185">Reference proteome</keyword>
<feature type="chain" id="PRO_5045945914" evidence="8">
    <location>
        <begin position="19"/>
        <end position="1100"/>
    </location>
</feature>
<keyword evidence="4" id="KW-0479">Metal-binding</keyword>
<protein>
    <submittedName>
        <fullName evidence="10">Uncharacterized protein LOC112048657</fullName>
    </submittedName>
</protein>
<evidence type="ECO:0000256" key="3">
    <source>
        <dbReference type="ARBA" id="ARBA00022617"/>
    </source>
</evidence>
<evidence type="ECO:0000313" key="10">
    <source>
        <dbReference type="RefSeq" id="XP_052746796.1"/>
    </source>
</evidence>
<dbReference type="PRINTS" id="PR00385">
    <property type="entry name" value="P450"/>
</dbReference>
<evidence type="ECO:0000313" key="9">
    <source>
        <dbReference type="Proteomes" id="UP001652582"/>
    </source>
</evidence>
<sequence length="1100" mass="124646">MLAFLLIAVLALTYIVSTVVKPKNYPPGPRWYPFFGCNGIISSRMGKHGSQWKVLSEMAKEYSTNVLGLKLGSELVVVVYGMKNIRHVATEKEFDARPDSFFLRLRTFGKRTGLTFVDGPVWKEHRPFTLKILRNFGFGKRAMDVEIQVQLSQVLERLDNCKGTPINIRMFTAMAMLNVIWMYVAGQVNLFSGEHLEESTMKKLLNSISQRTKAFTMAGGYLNQWPWLRFIFPTWSGYSILQKLNSQMLNIIREAVIKHKNNNVTGNDLINSFLEEMFLNKEFYTDDQLNGICLDFLLASSSTGSSVLDFAIIMLLRHPEKQQKVYEEIKQVLGEHFPTWADSEKLVYTSAFIYEVHRCCTIAPFPGGRRALADVTIDGHVIPKGTTVLLSLGDLHVDSDMWIESDKFMPERFIDEAGQLKTTTNVYPFGIGRRRCLGEPFAKVFIFIMLAGIVQKYKIVCCGPPPSAVPVIGVLAEPRYFTAEFVKRLIKKLLPRYARNQMIARDFRIEDLDSVIINQAIGVYVRSETAQHPHIRDMHARPPDRLAPPPDILQECSECVHRTQEANASDVLPPGPMQAREKGNGVPMRMRRTSVISRLLHGPLASESFTQALMLAFLLIVVLALTYIVSTVIKPKNYPPGPRWYPFFGCNGIISSRMSKHGSQWKVLSEMAKEYSTNVLGLKLGSELVVVVYGMKNIRHVATEKEFDARPDSFFLRLRSLGKRIGITFVDGPVWREHRPFALKILRNFGFGKKTMDFEIQSQLSQLLERLENCNGSSVNIRNYTAMALLNIVWKYVAGEHIEEVKMKQVLNLMSARSKVFTMAGGYLNQWPWLRFILPRWCGYSIIMKLNSQLSSIIQESIKRHKDNLVTGDDLMNSFFKESSLNKELYTEDQLIGICLDFLIAGSNTGSSALDFAIIMLLRHPDKQQKVYEEIKHVLGDKLPTWADSEKLVYTSAFMCEVNRCCTIAPFAGGRRALADVTIDGHVIPKGTTVLLSLGDLHVDSDMWIESDKFMPERFIDEAGQLKTTTNVYPFGIGRRRCFGEPLAKAFMFIMFAGIVQKYKLVCSGPTPSAVPIIGILAEPVYFTARYVKRHDIGTD</sequence>
<keyword evidence="5" id="KW-0560">Oxidoreductase</keyword>
<evidence type="ECO:0000256" key="6">
    <source>
        <dbReference type="ARBA" id="ARBA00023004"/>
    </source>
</evidence>
<reference evidence="10" key="1">
    <citation type="submission" date="2025-08" db="UniProtKB">
        <authorList>
            <consortium name="RefSeq"/>
        </authorList>
    </citation>
    <scope>IDENTIFICATION</scope>
</reference>
<gene>
    <name evidence="10" type="primary">LOC112048657</name>
</gene>
<dbReference type="PANTHER" id="PTHR24300">
    <property type="entry name" value="CYTOCHROME P450 508A4-RELATED"/>
    <property type="match status" value="1"/>
</dbReference>
<evidence type="ECO:0000256" key="4">
    <source>
        <dbReference type="ARBA" id="ARBA00022723"/>
    </source>
</evidence>
<comment type="cofactor">
    <cofactor evidence="1">
        <name>heme</name>
        <dbReference type="ChEBI" id="CHEBI:30413"/>
    </cofactor>
</comment>
<dbReference type="Gene3D" id="1.10.630.10">
    <property type="entry name" value="Cytochrome P450"/>
    <property type="match status" value="2"/>
</dbReference>
<evidence type="ECO:0000256" key="5">
    <source>
        <dbReference type="ARBA" id="ARBA00023002"/>
    </source>
</evidence>
<dbReference type="InterPro" id="IPR036396">
    <property type="entry name" value="Cyt_P450_sf"/>
</dbReference>
<dbReference type="RefSeq" id="XP_052746796.1">
    <property type="nucleotide sequence ID" value="XM_052890836.1"/>
</dbReference>
<evidence type="ECO:0000256" key="2">
    <source>
        <dbReference type="ARBA" id="ARBA00010617"/>
    </source>
</evidence>